<evidence type="ECO:0000313" key="1">
    <source>
        <dbReference type="EMBL" id="TRD14444.1"/>
    </source>
</evidence>
<evidence type="ECO:0000313" key="2">
    <source>
        <dbReference type="Proteomes" id="UP000318590"/>
    </source>
</evidence>
<dbReference type="Proteomes" id="UP000318590">
    <property type="component" value="Unassembled WGS sequence"/>
</dbReference>
<dbReference type="EMBL" id="VFSV01000074">
    <property type="protein sequence ID" value="TRD14444.1"/>
    <property type="molecule type" value="Genomic_DNA"/>
</dbReference>
<sequence length="101" mass="11081">MQDIHAQRVEYAKDIRDLKASVDTTRRALDPEELAKHVADNNTAFIGEHLGHLATIAKLGHNTANETKAALANLKDTTQNIATTQQQLAAVANRLEARDAR</sequence>
<comment type="caution">
    <text evidence="1">The sequence shown here is derived from an EMBL/GenBank/DDBJ whole genome shotgun (WGS) entry which is preliminary data.</text>
</comment>
<dbReference type="AlphaFoldDB" id="A0A547PK94"/>
<protein>
    <submittedName>
        <fullName evidence="1">Uncharacterized protein</fullName>
    </submittedName>
</protein>
<name>A0A547PK94_9RHOB</name>
<accession>A0A547PK94</accession>
<gene>
    <name evidence="1" type="ORF">FEV53_18935</name>
</gene>
<proteinExistence type="predicted"/>
<organism evidence="1 2">
    <name type="scientific">Palleronia caenipelagi</name>
    <dbReference type="NCBI Taxonomy" id="2489174"/>
    <lineage>
        <taxon>Bacteria</taxon>
        <taxon>Pseudomonadati</taxon>
        <taxon>Pseudomonadota</taxon>
        <taxon>Alphaproteobacteria</taxon>
        <taxon>Rhodobacterales</taxon>
        <taxon>Roseobacteraceae</taxon>
        <taxon>Palleronia</taxon>
    </lineage>
</organism>
<keyword evidence="2" id="KW-1185">Reference proteome</keyword>
<reference evidence="1 2" key="1">
    <citation type="submission" date="2019-06" db="EMBL/GenBank/DDBJ databases">
        <title>Paenimaribius caenipelagi gen. nov., sp. nov., isolated from a tidal flat.</title>
        <authorList>
            <person name="Yoon J.-H."/>
        </authorList>
    </citation>
    <scope>NUCLEOTIDE SEQUENCE [LARGE SCALE GENOMIC DNA]</scope>
    <source>
        <strain evidence="1 2">JBTF-M29</strain>
    </source>
</reference>